<gene>
    <name evidence="2" type="ORF">VP01_3087g2</name>
</gene>
<proteinExistence type="predicted"/>
<evidence type="ECO:0000256" key="1">
    <source>
        <dbReference type="SAM" id="MobiDB-lite"/>
    </source>
</evidence>
<sequence length="192" mass="21449">MELQAKATQPSQKISEAPTISTKKAKKTPKSNAPAQLTVTPKTLVNQRARSVTPMSAKKSPLQMTKQDYLAGFEHTKVIHIKILWGLIVKVSVPKPPSEDQLRAFYQRFQSSEEVKSAITGDPALLAIELIKTLKEACEHHTKIGKHMLHLSNFNIRYVHSSLSKLGLAAWMSNLDEQVDSLYNHQDHSIST</sequence>
<dbReference type="AlphaFoldDB" id="A0A0L6UZQ8"/>
<name>A0A0L6UZQ8_9BASI</name>
<evidence type="ECO:0000313" key="2">
    <source>
        <dbReference type="EMBL" id="KNZ53974.1"/>
    </source>
</evidence>
<feature type="compositionally biased region" description="Polar residues" evidence="1">
    <location>
        <begin position="1"/>
        <end position="22"/>
    </location>
</feature>
<dbReference type="VEuPathDB" id="FungiDB:VP01_3087g2"/>
<reference evidence="2 3" key="1">
    <citation type="submission" date="2015-08" db="EMBL/GenBank/DDBJ databases">
        <title>Next Generation Sequencing and Analysis of the Genome of Puccinia sorghi L Schw, the Causal Agent of Maize Common Rust.</title>
        <authorList>
            <person name="Rochi L."/>
            <person name="Burguener G."/>
            <person name="Darino M."/>
            <person name="Turjanski A."/>
            <person name="Kreff E."/>
            <person name="Dieguez M.J."/>
            <person name="Sacco F."/>
        </authorList>
    </citation>
    <scope>NUCLEOTIDE SEQUENCE [LARGE SCALE GENOMIC DNA]</scope>
    <source>
        <strain evidence="2 3">RO10H11247</strain>
    </source>
</reference>
<dbReference type="EMBL" id="LAVV01008043">
    <property type="protein sequence ID" value="KNZ53974.1"/>
    <property type="molecule type" value="Genomic_DNA"/>
</dbReference>
<dbReference type="OrthoDB" id="3045408at2759"/>
<dbReference type="Proteomes" id="UP000037035">
    <property type="component" value="Unassembled WGS sequence"/>
</dbReference>
<organism evidence="2 3">
    <name type="scientific">Puccinia sorghi</name>
    <dbReference type="NCBI Taxonomy" id="27349"/>
    <lineage>
        <taxon>Eukaryota</taxon>
        <taxon>Fungi</taxon>
        <taxon>Dikarya</taxon>
        <taxon>Basidiomycota</taxon>
        <taxon>Pucciniomycotina</taxon>
        <taxon>Pucciniomycetes</taxon>
        <taxon>Pucciniales</taxon>
        <taxon>Pucciniaceae</taxon>
        <taxon>Puccinia</taxon>
    </lineage>
</organism>
<keyword evidence="3" id="KW-1185">Reference proteome</keyword>
<feature type="region of interest" description="Disordered" evidence="1">
    <location>
        <begin position="1"/>
        <end position="36"/>
    </location>
</feature>
<accession>A0A0L6UZQ8</accession>
<comment type="caution">
    <text evidence="2">The sequence shown here is derived from an EMBL/GenBank/DDBJ whole genome shotgun (WGS) entry which is preliminary data.</text>
</comment>
<protein>
    <submittedName>
        <fullName evidence="2">Uncharacterized protein</fullName>
    </submittedName>
</protein>
<evidence type="ECO:0000313" key="3">
    <source>
        <dbReference type="Proteomes" id="UP000037035"/>
    </source>
</evidence>